<dbReference type="GO" id="GO:0005524">
    <property type="term" value="F:ATP binding"/>
    <property type="evidence" value="ECO:0007669"/>
    <property type="project" value="UniProtKB-KW"/>
</dbReference>
<dbReference type="PANTHER" id="PTHR43335:SF4">
    <property type="entry name" value="ABC TRANSPORTER, ATP-BINDING PROTEIN"/>
    <property type="match status" value="1"/>
</dbReference>
<organism evidence="7 8">
    <name type="scientific">Halorubellus litoreus</name>
    <dbReference type="NCBI Taxonomy" id="755308"/>
    <lineage>
        <taxon>Archaea</taxon>
        <taxon>Methanobacteriati</taxon>
        <taxon>Methanobacteriota</taxon>
        <taxon>Stenosarchaea group</taxon>
        <taxon>Halobacteria</taxon>
        <taxon>Halobacteriales</taxon>
        <taxon>Halorubellaceae</taxon>
        <taxon>Halorubellus</taxon>
    </lineage>
</organism>
<name>A0ABD5VGA6_9EURY</name>
<dbReference type="Pfam" id="PF00005">
    <property type="entry name" value="ABC_tran"/>
    <property type="match status" value="1"/>
</dbReference>
<evidence type="ECO:0000256" key="4">
    <source>
        <dbReference type="ARBA" id="ARBA00022840"/>
    </source>
</evidence>
<feature type="compositionally biased region" description="Acidic residues" evidence="5">
    <location>
        <begin position="253"/>
        <end position="267"/>
    </location>
</feature>
<accession>A0ABD5VGA6</accession>
<dbReference type="InterPro" id="IPR003593">
    <property type="entry name" value="AAA+_ATPase"/>
</dbReference>
<evidence type="ECO:0000256" key="1">
    <source>
        <dbReference type="ARBA" id="ARBA00005417"/>
    </source>
</evidence>
<dbReference type="PROSITE" id="PS50893">
    <property type="entry name" value="ABC_TRANSPORTER_2"/>
    <property type="match status" value="1"/>
</dbReference>
<evidence type="ECO:0000256" key="3">
    <source>
        <dbReference type="ARBA" id="ARBA00022741"/>
    </source>
</evidence>
<evidence type="ECO:0000259" key="6">
    <source>
        <dbReference type="PROSITE" id="PS50893"/>
    </source>
</evidence>
<dbReference type="RefSeq" id="WP_336351463.1">
    <property type="nucleotide sequence ID" value="NZ_JAZAQL010000003.1"/>
</dbReference>
<dbReference type="EMBL" id="JBHSXN010000003">
    <property type="protein sequence ID" value="MFC6954517.1"/>
    <property type="molecule type" value="Genomic_DNA"/>
</dbReference>
<gene>
    <name evidence="7" type="ORF">ACFQGB_16755</name>
</gene>
<keyword evidence="3" id="KW-0547">Nucleotide-binding</keyword>
<dbReference type="Gene3D" id="3.40.50.300">
    <property type="entry name" value="P-loop containing nucleotide triphosphate hydrolases"/>
    <property type="match status" value="1"/>
</dbReference>
<dbReference type="PROSITE" id="PS00211">
    <property type="entry name" value="ABC_TRANSPORTER_1"/>
    <property type="match status" value="1"/>
</dbReference>
<evidence type="ECO:0000256" key="2">
    <source>
        <dbReference type="ARBA" id="ARBA00022448"/>
    </source>
</evidence>
<evidence type="ECO:0000313" key="8">
    <source>
        <dbReference type="Proteomes" id="UP001596395"/>
    </source>
</evidence>
<feature type="region of interest" description="Disordered" evidence="5">
    <location>
        <begin position="248"/>
        <end position="267"/>
    </location>
</feature>
<evidence type="ECO:0000313" key="7">
    <source>
        <dbReference type="EMBL" id="MFC6954517.1"/>
    </source>
</evidence>
<dbReference type="InterPro" id="IPR027417">
    <property type="entry name" value="P-loop_NTPase"/>
</dbReference>
<sequence length="267" mass="29125">MSPGPHDAPDRSLAIETRGLTKRFGDVDAVTDLDLAIPAGVVYGFLGPNGSGKTTTMRMLTTLTRPTSGEAFVAGSPITDRDAVIDHIGYLPESPPVFEELTARENLRYVASLHDIPRSQADAEIDEYLERFGLADAADRRVEGYSKGMRQKLGLVQAIIHDPDVIFLDEPTSGLDPRAARTVKDLIAELADRDVTIFLSTHILSVVDELADRVAVLHDGELVAEGSPDELKHRAESTVESTLEDAFLRITDDHDDEPVEPEDEVMA</sequence>
<reference evidence="7 8" key="1">
    <citation type="journal article" date="2019" name="Int. J. Syst. Evol. Microbiol.">
        <title>The Global Catalogue of Microorganisms (GCM) 10K type strain sequencing project: providing services to taxonomists for standard genome sequencing and annotation.</title>
        <authorList>
            <consortium name="The Broad Institute Genomics Platform"/>
            <consortium name="The Broad Institute Genome Sequencing Center for Infectious Disease"/>
            <person name="Wu L."/>
            <person name="Ma J."/>
        </authorList>
    </citation>
    <scope>NUCLEOTIDE SEQUENCE [LARGE SCALE GENOMIC DNA]</scope>
    <source>
        <strain evidence="7 8">GX26</strain>
    </source>
</reference>
<dbReference type="Proteomes" id="UP001596395">
    <property type="component" value="Unassembled WGS sequence"/>
</dbReference>
<keyword evidence="4 7" id="KW-0067">ATP-binding</keyword>
<dbReference type="SUPFAM" id="SSF52540">
    <property type="entry name" value="P-loop containing nucleoside triphosphate hydrolases"/>
    <property type="match status" value="1"/>
</dbReference>
<dbReference type="AlphaFoldDB" id="A0ABD5VGA6"/>
<dbReference type="SMART" id="SM00382">
    <property type="entry name" value="AAA"/>
    <property type="match status" value="1"/>
</dbReference>
<dbReference type="PANTHER" id="PTHR43335">
    <property type="entry name" value="ABC TRANSPORTER, ATP-BINDING PROTEIN"/>
    <property type="match status" value="1"/>
</dbReference>
<comment type="caution">
    <text evidence="7">The sequence shown here is derived from an EMBL/GenBank/DDBJ whole genome shotgun (WGS) entry which is preliminary data.</text>
</comment>
<feature type="domain" description="ABC transporter" evidence="6">
    <location>
        <begin position="15"/>
        <end position="244"/>
    </location>
</feature>
<dbReference type="InterPro" id="IPR017871">
    <property type="entry name" value="ABC_transporter-like_CS"/>
</dbReference>
<keyword evidence="8" id="KW-1185">Reference proteome</keyword>
<protein>
    <submittedName>
        <fullName evidence="7">ABC transporter ATP-binding protein</fullName>
    </submittedName>
</protein>
<keyword evidence="2" id="KW-0813">Transport</keyword>
<comment type="similarity">
    <text evidence="1">Belongs to the ABC transporter superfamily.</text>
</comment>
<dbReference type="InterPro" id="IPR003439">
    <property type="entry name" value="ABC_transporter-like_ATP-bd"/>
</dbReference>
<proteinExistence type="inferred from homology"/>
<evidence type="ECO:0000256" key="5">
    <source>
        <dbReference type="SAM" id="MobiDB-lite"/>
    </source>
</evidence>